<dbReference type="AlphaFoldDB" id="A0AB36FM61"/>
<protein>
    <submittedName>
        <fullName evidence="1">Uncharacterized protein</fullName>
    </submittedName>
</protein>
<dbReference type="Proteomes" id="UP000095392">
    <property type="component" value="Unassembled WGS sequence"/>
</dbReference>
<sequence length="203" mass="22921">MSESTYTVTPEQINSQQWIEINGIQLRLVTSEIVAPRSNTLYLVTRSHRPTKAIVSLSQQQGHDVKTESAFVQPSEKTTRCTPIESIGADNDIALHVRNDHIDELVAYMCLFARRNDHPDCEHVGVFLLGCEDRKAAHGFCFGNLKDSTKHLVGRYIMGTEDIEHYRPSSAYAGTGRNTAELLNELRSLYRNSKLWQRQFAGA</sequence>
<accession>A0AB36FM61</accession>
<proteinExistence type="predicted"/>
<name>A0AB36FM61_ALTMA</name>
<dbReference type="RefSeq" id="WP_069945287.1">
    <property type="nucleotide sequence ID" value="NZ_MIPW01000063.1"/>
</dbReference>
<gene>
    <name evidence="1" type="ORF">BFV95_4534</name>
</gene>
<keyword evidence="2" id="KW-1185">Reference proteome</keyword>
<comment type="caution">
    <text evidence="1">The sequence shown here is derived from an EMBL/GenBank/DDBJ whole genome shotgun (WGS) entry which is preliminary data.</text>
</comment>
<organism evidence="1 2">
    <name type="scientific">Alteromonas macleodii</name>
    <name type="common">Pseudoalteromonas macleodii</name>
    <dbReference type="NCBI Taxonomy" id="28108"/>
    <lineage>
        <taxon>Bacteria</taxon>
        <taxon>Pseudomonadati</taxon>
        <taxon>Pseudomonadota</taxon>
        <taxon>Gammaproteobacteria</taxon>
        <taxon>Alteromonadales</taxon>
        <taxon>Alteromonadaceae</taxon>
        <taxon>Alteromonas/Salinimonas group</taxon>
        <taxon>Alteromonas</taxon>
    </lineage>
</organism>
<evidence type="ECO:0000313" key="2">
    <source>
        <dbReference type="Proteomes" id="UP000095392"/>
    </source>
</evidence>
<dbReference type="EMBL" id="MIPY01000058">
    <property type="protein sequence ID" value="OES24775.1"/>
    <property type="molecule type" value="Genomic_DNA"/>
</dbReference>
<evidence type="ECO:0000313" key="1">
    <source>
        <dbReference type="EMBL" id="OES24775.1"/>
    </source>
</evidence>
<reference evidence="1 2" key="1">
    <citation type="submission" date="2016-09" db="EMBL/GenBank/DDBJ databases">
        <title>Draft Genome Sequence of four Alteromonas macleodii strains isolated from copper coupons and grown long-term at elevated copper levels.</title>
        <authorList>
            <person name="Cusick K."/>
            <person name="Dale J."/>
            <person name="Little B."/>
            <person name="Biffinger J."/>
        </authorList>
    </citation>
    <scope>NUCLEOTIDE SEQUENCE [LARGE SCALE GENOMIC DNA]</scope>
    <source>
        <strain evidence="1 2">KCP01</strain>
    </source>
</reference>